<gene>
    <name evidence="2" type="ORF">BSIN_0677</name>
</gene>
<dbReference type="InterPro" id="IPR050194">
    <property type="entry name" value="Glycosyltransferase_grp1"/>
</dbReference>
<evidence type="ECO:0000313" key="3">
    <source>
        <dbReference type="Proteomes" id="UP000198460"/>
    </source>
</evidence>
<evidence type="ECO:0000313" key="2">
    <source>
        <dbReference type="EMBL" id="SMG01778.1"/>
    </source>
</evidence>
<dbReference type="GO" id="GO:0016757">
    <property type="term" value="F:glycosyltransferase activity"/>
    <property type="evidence" value="ECO:0007669"/>
    <property type="project" value="InterPro"/>
</dbReference>
<feature type="domain" description="Glycosyl transferase family 1" evidence="1">
    <location>
        <begin position="226"/>
        <end position="384"/>
    </location>
</feature>
<dbReference type="Proteomes" id="UP000198460">
    <property type="component" value="Unassembled WGS sequence"/>
</dbReference>
<protein>
    <submittedName>
        <fullName evidence="2">Glycosyl transferase, group 1</fullName>
    </submittedName>
</protein>
<keyword evidence="2" id="KW-0808">Transferase</keyword>
<dbReference type="InterPro" id="IPR001296">
    <property type="entry name" value="Glyco_trans_1"/>
</dbReference>
<accession>A0A238H953</accession>
<dbReference type="PANTHER" id="PTHR45947:SF3">
    <property type="entry name" value="SULFOQUINOVOSYL TRANSFERASE SQD2"/>
    <property type="match status" value="1"/>
</dbReference>
<dbReference type="AlphaFoldDB" id="A0A238H953"/>
<sequence length="409" mass="45351">MNERAARRAFRMKVLVINDFGRKGGAEEVYRTSVDVLRAQPGVEVATFDEHAFDSGSGGTSRAWNAAAARALAAMIEREAPQRILVHNYHNLLSPSIVPVLARYKRRSGCRVFLTCHDYHLVFYNPNLLTYPGGRPTPLPLATLARGARFFERSSPRGALHDAIKKLHWHAVDALVNPADVFDLLLCPSPYMRDALAQRGLTRTALLHNPVSTALTPQEPKCVEREKLDLAFVGRIDPEKGLDEFLALARDTHFDQIASVTVYGDGSQRAALEQKYADLIAAKQLRFTGRLDHAQLFVALREHDALLLPSVWAENAPLVIVEAAMIGLPVLVHDVGSLSSFGNEIGNKFRYTGNAASLAAALGALRAHLREPQRRYDWSHYTRQHYAERLAALLQLSADKAQELAPQCD</sequence>
<proteinExistence type="predicted"/>
<dbReference type="EMBL" id="FXAN01000083">
    <property type="protein sequence ID" value="SMG01778.1"/>
    <property type="molecule type" value="Genomic_DNA"/>
</dbReference>
<name>A0A238H953_9BURK</name>
<dbReference type="Pfam" id="PF00534">
    <property type="entry name" value="Glycos_transf_1"/>
    <property type="match status" value="1"/>
</dbReference>
<dbReference type="CDD" id="cd03801">
    <property type="entry name" value="GT4_PimA-like"/>
    <property type="match status" value="1"/>
</dbReference>
<organism evidence="2 3">
    <name type="scientific">Burkholderia singularis</name>
    <dbReference type="NCBI Taxonomy" id="1503053"/>
    <lineage>
        <taxon>Bacteria</taxon>
        <taxon>Pseudomonadati</taxon>
        <taxon>Pseudomonadota</taxon>
        <taxon>Betaproteobacteria</taxon>
        <taxon>Burkholderiales</taxon>
        <taxon>Burkholderiaceae</taxon>
        <taxon>Burkholderia</taxon>
        <taxon>pseudomallei group</taxon>
    </lineage>
</organism>
<dbReference type="PANTHER" id="PTHR45947">
    <property type="entry name" value="SULFOQUINOVOSYL TRANSFERASE SQD2"/>
    <property type="match status" value="1"/>
</dbReference>
<dbReference type="Gene3D" id="3.40.50.2000">
    <property type="entry name" value="Glycogen Phosphorylase B"/>
    <property type="match status" value="2"/>
</dbReference>
<reference evidence="2 3" key="1">
    <citation type="submission" date="2017-04" db="EMBL/GenBank/DDBJ databases">
        <authorList>
            <person name="Afonso C.L."/>
            <person name="Miller P.J."/>
            <person name="Scott M.A."/>
            <person name="Spackman E."/>
            <person name="Goraichik I."/>
            <person name="Dimitrov K.M."/>
            <person name="Suarez D.L."/>
            <person name="Swayne D.E."/>
        </authorList>
    </citation>
    <scope>NUCLEOTIDE SEQUENCE [LARGE SCALE GENOMIC DNA]</scope>
    <source>
        <strain evidence="2">LMG 28154</strain>
    </source>
</reference>
<evidence type="ECO:0000259" key="1">
    <source>
        <dbReference type="Pfam" id="PF00534"/>
    </source>
</evidence>
<dbReference type="SUPFAM" id="SSF53756">
    <property type="entry name" value="UDP-Glycosyltransferase/glycogen phosphorylase"/>
    <property type="match status" value="1"/>
</dbReference>